<sequence>MGTSDNGELPAVSETQCGTYTVSVAKSDDGGLVLTVNSDTVRLTGAHTISSDDLTTTTSGGKTVQSYTGDSSFTIDAKNGSSGSASASGATTSAPTASSTSSTSSSASSVSPSAVSDPSTTGTTTSSTAGPSETNGAARQSALAGVLFAVGLMAL</sequence>
<protein>
    <submittedName>
        <fullName evidence="1">Uncharacterized protein</fullName>
    </submittedName>
</protein>
<name>A0ACB9Z059_9PEZI</name>
<evidence type="ECO:0000313" key="1">
    <source>
        <dbReference type="EMBL" id="KAI4864867.1"/>
    </source>
</evidence>
<proteinExistence type="predicted"/>
<comment type="caution">
    <text evidence="1">The sequence shown here is derived from an EMBL/GenBank/DDBJ whole genome shotgun (WGS) entry which is preliminary data.</text>
</comment>
<keyword evidence="2" id="KW-1185">Reference proteome</keyword>
<dbReference type="Proteomes" id="UP001497700">
    <property type="component" value="Unassembled WGS sequence"/>
</dbReference>
<organism evidence="1 2">
    <name type="scientific">Hypoxylon rubiginosum</name>
    <dbReference type="NCBI Taxonomy" id="110542"/>
    <lineage>
        <taxon>Eukaryota</taxon>
        <taxon>Fungi</taxon>
        <taxon>Dikarya</taxon>
        <taxon>Ascomycota</taxon>
        <taxon>Pezizomycotina</taxon>
        <taxon>Sordariomycetes</taxon>
        <taxon>Xylariomycetidae</taxon>
        <taxon>Xylariales</taxon>
        <taxon>Hypoxylaceae</taxon>
        <taxon>Hypoxylon</taxon>
    </lineage>
</organism>
<reference evidence="1 2" key="1">
    <citation type="journal article" date="2022" name="New Phytol.">
        <title>Ecological generalism drives hyperdiversity of secondary metabolite gene clusters in xylarialean endophytes.</title>
        <authorList>
            <person name="Franco M.E.E."/>
            <person name="Wisecaver J.H."/>
            <person name="Arnold A.E."/>
            <person name="Ju Y.M."/>
            <person name="Slot J.C."/>
            <person name="Ahrendt S."/>
            <person name="Moore L.P."/>
            <person name="Eastman K.E."/>
            <person name="Scott K."/>
            <person name="Konkel Z."/>
            <person name="Mondo S.J."/>
            <person name="Kuo A."/>
            <person name="Hayes R.D."/>
            <person name="Haridas S."/>
            <person name="Andreopoulos B."/>
            <person name="Riley R."/>
            <person name="LaButti K."/>
            <person name="Pangilinan J."/>
            <person name="Lipzen A."/>
            <person name="Amirebrahimi M."/>
            <person name="Yan J."/>
            <person name="Adam C."/>
            <person name="Keymanesh K."/>
            <person name="Ng V."/>
            <person name="Louie K."/>
            <person name="Northen T."/>
            <person name="Drula E."/>
            <person name="Henrissat B."/>
            <person name="Hsieh H.M."/>
            <person name="Youens-Clark K."/>
            <person name="Lutzoni F."/>
            <person name="Miadlikowska J."/>
            <person name="Eastwood D.C."/>
            <person name="Hamelin R.C."/>
            <person name="Grigoriev I.V."/>
            <person name="U'Ren J.M."/>
        </authorList>
    </citation>
    <scope>NUCLEOTIDE SEQUENCE [LARGE SCALE GENOMIC DNA]</scope>
    <source>
        <strain evidence="1 2">CBS 119005</strain>
    </source>
</reference>
<gene>
    <name evidence="1" type="ORF">F4820DRAFT_422401</name>
</gene>
<accession>A0ACB9Z059</accession>
<dbReference type="EMBL" id="MU393480">
    <property type="protein sequence ID" value="KAI4864867.1"/>
    <property type="molecule type" value="Genomic_DNA"/>
</dbReference>
<evidence type="ECO:0000313" key="2">
    <source>
        <dbReference type="Proteomes" id="UP001497700"/>
    </source>
</evidence>